<protein>
    <submittedName>
        <fullName evidence="7">Chemosensory receptor A</fullName>
    </submittedName>
</protein>
<accession>A0AAV4FUS9</accession>
<feature type="domain" description="G-protein coupled receptors family 1 profile" evidence="6">
    <location>
        <begin position="1"/>
        <end position="115"/>
    </location>
</feature>
<comment type="caution">
    <text evidence="7">The sequence shown here is derived from an EMBL/GenBank/DDBJ whole genome shotgun (WGS) entry which is preliminary data.</text>
</comment>
<comment type="subcellular location">
    <subcellularLocation>
        <location evidence="1">Membrane</location>
    </subcellularLocation>
</comment>
<keyword evidence="3 5" id="KW-1133">Transmembrane helix</keyword>
<keyword evidence="7" id="KW-0675">Receptor</keyword>
<proteinExistence type="predicted"/>
<evidence type="ECO:0000256" key="5">
    <source>
        <dbReference type="SAM" id="Phobius"/>
    </source>
</evidence>
<dbReference type="GO" id="GO:0016020">
    <property type="term" value="C:membrane"/>
    <property type="evidence" value="ECO:0007669"/>
    <property type="project" value="UniProtKB-SubCell"/>
</dbReference>
<evidence type="ECO:0000256" key="1">
    <source>
        <dbReference type="ARBA" id="ARBA00004370"/>
    </source>
</evidence>
<organism evidence="7 8">
    <name type="scientific">Elysia marginata</name>
    <dbReference type="NCBI Taxonomy" id="1093978"/>
    <lineage>
        <taxon>Eukaryota</taxon>
        <taxon>Metazoa</taxon>
        <taxon>Spiralia</taxon>
        <taxon>Lophotrochozoa</taxon>
        <taxon>Mollusca</taxon>
        <taxon>Gastropoda</taxon>
        <taxon>Heterobranchia</taxon>
        <taxon>Euthyneura</taxon>
        <taxon>Panpulmonata</taxon>
        <taxon>Sacoglossa</taxon>
        <taxon>Placobranchoidea</taxon>
        <taxon>Plakobranchidae</taxon>
        <taxon>Elysia</taxon>
    </lineage>
</organism>
<reference evidence="7 8" key="1">
    <citation type="journal article" date="2021" name="Elife">
        <title>Chloroplast acquisition without the gene transfer in kleptoplastic sea slugs, Plakobranchus ocellatus.</title>
        <authorList>
            <person name="Maeda T."/>
            <person name="Takahashi S."/>
            <person name="Yoshida T."/>
            <person name="Shimamura S."/>
            <person name="Takaki Y."/>
            <person name="Nagai Y."/>
            <person name="Toyoda A."/>
            <person name="Suzuki Y."/>
            <person name="Arimoto A."/>
            <person name="Ishii H."/>
            <person name="Satoh N."/>
            <person name="Nishiyama T."/>
            <person name="Hasebe M."/>
            <person name="Maruyama T."/>
            <person name="Minagawa J."/>
            <person name="Obokata J."/>
            <person name="Shigenobu S."/>
        </authorList>
    </citation>
    <scope>NUCLEOTIDE SEQUENCE [LARGE SCALE GENOMIC DNA]</scope>
</reference>
<feature type="transmembrane region" description="Helical" evidence="5">
    <location>
        <begin position="156"/>
        <end position="174"/>
    </location>
</feature>
<dbReference type="Pfam" id="PF00001">
    <property type="entry name" value="7tm_1"/>
    <property type="match status" value="1"/>
</dbReference>
<evidence type="ECO:0000313" key="8">
    <source>
        <dbReference type="Proteomes" id="UP000762676"/>
    </source>
</evidence>
<feature type="transmembrane region" description="Helical" evidence="5">
    <location>
        <begin position="7"/>
        <end position="30"/>
    </location>
</feature>
<sequence length="236" mass="26445">MGLQENVNITLVVLSISDLMFVLMLCVWLYAVLILGGHNTLVPFPAEHRALQVCSECVGLMFFDSSSFVSVFLAAVRCLCVSRPLKFKSMFTKSRTLVILGVLFSVAVVLNLPIITTIRLKWVANPKTNSTYMLTFTVTDSYQSLVKVHDVLNENIIAWLTYTTIVACVVILASKLQAASKFRRSLASTGERKSTRGVRYRGFPKTLTVHATQSHLNATRRCQVKCQPKNFKSYNR</sequence>
<dbReference type="Proteomes" id="UP000762676">
    <property type="component" value="Unassembled WGS sequence"/>
</dbReference>
<dbReference type="EMBL" id="BMAT01004588">
    <property type="protein sequence ID" value="GFR76465.1"/>
    <property type="molecule type" value="Genomic_DNA"/>
</dbReference>
<dbReference type="GO" id="GO:0004930">
    <property type="term" value="F:G protein-coupled receptor activity"/>
    <property type="evidence" value="ECO:0007669"/>
    <property type="project" value="InterPro"/>
</dbReference>
<evidence type="ECO:0000313" key="7">
    <source>
        <dbReference type="EMBL" id="GFR76465.1"/>
    </source>
</evidence>
<keyword evidence="2 5" id="KW-0812">Transmembrane</keyword>
<dbReference type="InterPro" id="IPR000276">
    <property type="entry name" value="GPCR_Rhodpsn"/>
</dbReference>
<dbReference type="Gene3D" id="1.20.1070.10">
    <property type="entry name" value="Rhodopsin 7-helix transmembrane proteins"/>
    <property type="match status" value="1"/>
</dbReference>
<dbReference type="InterPro" id="IPR017452">
    <property type="entry name" value="GPCR_Rhodpsn_7TM"/>
</dbReference>
<dbReference type="SUPFAM" id="SSF81321">
    <property type="entry name" value="Family A G protein-coupled receptor-like"/>
    <property type="match status" value="1"/>
</dbReference>
<keyword evidence="4 5" id="KW-0472">Membrane</keyword>
<dbReference type="PROSITE" id="PS50262">
    <property type="entry name" value="G_PROTEIN_RECEP_F1_2"/>
    <property type="match status" value="1"/>
</dbReference>
<evidence type="ECO:0000256" key="2">
    <source>
        <dbReference type="ARBA" id="ARBA00022692"/>
    </source>
</evidence>
<gene>
    <name evidence="7" type="ORF">ElyMa_002213700</name>
</gene>
<evidence type="ECO:0000256" key="3">
    <source>
        <dbReference type="ARBA" id="ARBA00022989"/>
    </source>
</evidence>
<evidence type="ECO:0000259" key="6">
    <source>
        <dbReference type="PROSITE" id="PS50262"/>
    </source>
</evidence>
<keyword evidence="8" id="KW-1185">Reference proteome</keyword>
<name>A0AAV4FUS9_9GAST</name>
<feature type="transmembrane region" description="Helical" evidence="5">
    <location>
        <begin position="97"/>
        <end position="118"/>
    </location>
</feature>
<evidence type="ECO:0000256" key="4">
    <source>
        <dbReference type="ARBA" id="ARBA00023136"/>
    </source>
</evidence>
<feature type="transmembrane region" description="Helical" evidence="5">
    <location>
        <begin position="50"/>
        <end position="76"/>
    </location>
</feature>
<dbReference type="AlphaFoldDB" id="A0AAV4FUS9"/>